<evidence type="ECO:0000313" key="2">
    <source>
        <dbReference type="EMBL" id="OGE94823.1"/>
    </source>
</evidence>
<sequence>MSELNEGFREDPTLLEVSVSDPESTPVQIETASAQIVSDPAPATPARPPSLPWEMEYGGVLHVGRHKGSACE</sequence>
<name>A0A1F5PY34_9BACT</name>
<proteinExistence type="predicted"/>
<feature type="region of interest" description="Disordered" evidence="1">
    <location>
        <begin position="1"/>
        <end position="26"/>
    </location>
</feature>
<dbReference type="Proteomes" id="UP000177281">
    <property type="component" value="Unassembled WGS sequence"/>
</dbReference>
<gene>
    <name evidence="2" type="ORF">A3B10_03460</name>
</gene>
<dbReference type="STRING" id="1817841.A3B10_03460"/>
<feature type="compositionally biased region" description="Pro residues" evidence="1">
    <location>
        <begin position="42"/>
        <end position="51"/>
    </location>
</feature>
<reference evidence="2 3" key="1">
    <citation type="journal article" date="2016" name="Nat. Commun.">
        <title>Thousands of microbial genomes shed light on interconnected biogeochemical processes in an aquifer system.</title>
        <authorList>
            <person name="Anantharaman K."/>
            <person name="Brown C.T."/>
            <person name="Hug L.A."/>
            <person name="Sharon I."/>
            <person name="Castelle C.J."/>
            <person name="Probst A.J."/>
            <person name="Thomas B.C."/>
            <person name="Singh A."/>
            <person name="Wilkins M.J."/>
            <person name="Karaoz U."/>
            <person name="Brodie E.L."/>
            <person name="Williams K.H."/>
            <person name="Hubbard S.S."/>
            <person name="Banfield J.F."/>
        </authorList>
    </citation>
    <scope>NUCLEOTIDE SEQUENCE [LARGE SCALE GENOMIC DNA]</scope>
</reference>
<evidence type="ECO:0000313" key="3">
    <source>
        <dbReference type="Proteomes" id="UP000177281"/>
    </source>
</evidence>
<comment type="caution">
    <text evidence="2">The sequence shown here is derived from an EMBL/GenBank/DDBJ whole genome shotgun (WGS) entry which is preliminary data.</text>
</comment>
<protein>
    <submittedName>
        <fullName evidence="2">Uncharacterized protein</fullName>
    </submittedName>
</protein>
<feature type="region of interest" description="Disordered" evidence="1">
    <location>
        <begin position="32"/>
        <end position="51"/>
    </location>
</feature>
<evidence type="ECO:0000256" key="1">
    <source>
        <dbReference type="SAM" id="MobiDB-lite"/>
    </source>
</evidence>
<feature type="compositionally biased region" description="Basic and acidic residues" evidence="1">
    <location>
        <begin position="1"/>
        <end position="12"/>
    </location>
</feature>
<dbReference type="EMBL" id="MFFB01000007">
    <property type="protein sequence ID" value="OGE94823.1"/>
    <property type="molecule type" value="Genomic_DNA"/>
</dbReference>
<dbReference type="AlphaFoldDB" id="A0A1F5PY34"/>
<accession>A0A1F5PY34</accession>
<organism evidence="2 3">
    <name type="scientific">Candidatus Doudnabacteria bacterium RIFCSPLOWO2_01_FULL_44_21</name>
    <dbReference type="NCBI Taxonomy" id="1817841"/>
    <lineage>
        <taxon>Bacteria</taxon>
        <taxon>Candidatus Doudnaibacteriota</taxon>
    </lineage>
</organism>